<dbReference type="SUPFAM" id="SSF50447">
    <property type="entry name" value="Translation proteins"/>
    <property type="match status" value="1"/>
</dbReference>
<comment type="caution">
    <text evidence="2">The sequence shown here is derived from an EMBL/GenBank/DDBJ whole genome shotgun (WGS) entry which is preliminary data.</text>
</comment>
<reference evidence="2 3" key="1">
    <citation type="journal article" date="2023" name="Commun. Biol.">
        <title>Genome analysis of Parmales, the sister group of diatoms, reveals the evolutionary specialization of diatoms from phago-mixotrophs to photoautotrophs.</title>
        <authorList>
            <person name="Ban H."/>
            <person name="Sato S."/>
            <person name="Yoshikawa S."/>
            <person name="Yamada K."/>
            <person name="Nakamura Y."/>
            <person name="Ichinomiya M."/>
            <person name="Sato N."/>
            <person name="Blanc-Mathieu R."/>
            <person name="Endo H."/>
            <person name="Kuwata A."/>
            <person name="Ogata H."/>
        </authorList>
    </citation>
    <scope>NUCLEOTIDE SEQUENCE [LARGE SCALE GENOMIC DNA]</scope>
</reference>
<dbReference type="InterPro" id="IPR009000">
    <property type="entry name" value="Transl_B-barrel_sf"/>
</dbReference>
<evidence type="ECO:0000313" key="2">
    <source>
        <dbReference type="EMBL" id="GMI49842.1"/>
    </source>
</evidence>
<sequence length="99" mass="11011">VGTPLCVPALGGLMVGNVVSIEMNGKEQQTARKGDSVAVKIVNDSNPNLTYGRQFDATKNLYSFLTRQSIDALKLNFKDALEKEDWRLVIKLKKIFNII</sequence>
<dbReference type="Gene3D" id="2.40.30.10">
    <property type="entry name" value="Translation factors"/>
    <property type="match status" value="1"/>
</dbReference>
<gene>
    <name evidence="2" type="ORF">TeGR_g6848</name>
</gene>
<accession>A0ABQ6N9V6</accession>
<dbReference type="Proteomes" id="UP001165060">
    <property type="component" value="Unassembled WGS sequence"/>
</dbReference>
<keyword evidence="3" id="KW-1185">Reference proteome</keyword>
<evidence type="ECO:0000256" key="1">
    <source>
        <dbReference type="ARBA" id="ARBA00004229"/>
    </source>
</evidence>
<proteinExistence type="predicted"/>
<feature type="non-terminal residue" evidence="2">
    <location>
        <position position="1"/>
    </location>
</feature>
<evidence type="ECO:0000313" key="3">
    <source>
        <dbReference type="Proteomes" id="UP001165060"/>
    </source>
</evidence>
<organism evidence="2 3">
    <name type="scientific">Tetraparma gracilis</name>
    <dbReference type="NCBI Taxonomy" id="2962635"/>
    <lineage>
        <taxon>Eukaryota</taxon>
        <taxon>Sar</taxon>
        <taxon>Stramenopiles</taxon>
        <taxon>Ochrophyta</taxon>
        <taxon>Bolidophyceae</taxon>
        <taxon>Parmales</taxon>
        <taxon>Triparmaceae</taxon>
        <taxon>Tetraparma</taxon>
    </lineage>
</organism>
<dbReference type="EMBL" id="BRYB01006851">
    <property type="protein sequence ID" value="GMI49842.1"/>
    <property type="molecule type" value="Genomic_DNA"/>
</dbReference>
<name>A0ABQ6N9V6_9STRA</name>
<comment type="subcellular location">
    <subcellularLocation>
        <location evidence="1">Plastid</location>
        <location evidence="1">Chloroplast</location>
    </subcellularLocation>
</comment>
<protein>
    <submittedName>
        <fullName evidence="2">Uncharacterized protein</fullName>
    </submittedName>
</protein>